<dbReference type="GO" id="GO:0003677">
    <property type="term" value="F:DNA binding"/>
    <property type="evidence" value="ECO:0007669"/>
    <property type="project" value="UniProtKB-UniRule"/>
</dbReference>
<dbReference type="STRING" id="1121324.CLIT_13c00530"/>
<feature type="DNA-binding region" description="H-T-H motif" evidence="2">
    <location>
        <begin position="38"/>
        <end position="57"/>
    </location>
</feature>
<keyword evidence="5" id="KW-1185">Reference proteome</keyword>
<accession>A0A069RCI1</accession>
<comment type="caution">
    <text evidence="4">The sequence shown here is derived from an EMBL/GenBank/DDBJ whole genome shotgun (WGS) entry which is preliminary data.</text>
</comment>
<sequence>MYSTTADDKKRIQKIRMMSYFIEATHKIIEEEGFEYITIRKVSDLAGYNSATIYNYFENLDHLICFASMKYLKEYSQNLSVYTKGAKNSIEKFLNIWKAFCIYSFKKPKVFYTLFFDKFSQSLKNMVQEYYEIFPDDLGEHYDGTLPMLLKQNLNDRNKAILLSCVEDGYIREDDVDELNEMIILIYRGMLERILKDTDSYSPEEATEKVIAYISRSLKAYQVEHSIDDTLKLIS</sequence>
<dbReference type="InterPro" id="IPR001647">
    <property type="entry name" value="HTH_TetR"/>
</dbReference>
<dbReference type="SUPFAM" id="SSF48498">
    <property type="entry name" value="Tetracyclin repressor-like, C-terminal domain"/>
    <property type="match status" value="1"/>
</dbReference>
<evidence type="ECO:0000259" key="3">
    <source>
        <dbReference type="PROSITE" id="PS50977"/>
    </source>
</evidence>
<dbReference type="EMBL" id="JJMM01000013">
    <property type="protein sequence ID" value="KDR94731.1"/>
    <property type="molecule type" value="Genomic_DNA"/>
</dbReference>
<dbReference type="AlphaFoldDB" id="A0A069RCI1"/>
<dbReference type="RefSeq" id="WP_038265813.1">
    <property type="nucleotide sequence ID" value="NZ_FSRH01000017.1"/>
</dbReference>
<keyword evidence="1 2" id="KW-0238">DNA-binding</keyword>
<dbReference type="Gene3D" id="1.10.357.10">
    <property type="entry name" value="Tetracycline Repressor, domain 2"/>
    <property type="match status" value="1"/>
</dbReference>
<organism evidence="4 5">
    <name type="scientific">Peptoclostridium litorale DSM 5388</name>
    <dbReference type="NCBI Taxonomy" id="1121324"/>
    <lineage>
        <taxon>Bacteria</taxon>
        <taxon>Bacillati</taxon>
        <taxon>Bacillota</taxon>
        <taxon>Clostridia</taxon>
        <taxon>Peptostreptococcales</taxon>
        <taxon>Peptoclostridiaceae</taxon>
        <taxon>Peptoclostridium</taxon>
    </lineage>
</organism>
<evidence type="ECO:0000313" key="5">
    <source>
        <dbReference type="Proteomes" id="UP000027946"/>
    </source>
</evidence>
<name>A0A069RCI1_PEPLI</name>
<dbReference type="eggNOG" id="COG1309">
    <property type="taxonomic scope" value="Bacteria"/>
</dbReference>
<dbReference type="InterPro" id="IPR009057">
    <property type="entry name" value="Homeodomain-like_sf"/>
</dbReference>
<dbReference type="Proteomes" id="UP000027946">
    <property type="component" value="Unassembled WGS sequence"/>
</dbReference>
<dbReference type="InterPro" id="IPR036271">
    <property type="entry name" value="Tet_transcr_reg_TetR-rel_C_sf"/>
</dbReference>
<evidence type="ECO:0000256" key="2">
    <source>
        <dbReference type="PROSITE-ProRule" id="PRU00335"/>
    </source>
</evidence>
<reference evidence="4 5" key="1">
    <citation type="submission" date="2014-03" db="EMBL/GenBank/DDBJ databases">
        <title>Genome sequence of Clostridium litorale W6, DSM 5388.</title>
        <authorList>
            <person name="Poehlein A."/>
            <person name="Jagirdar A."/>
            <person name="Khonsari B."/>
            <person name="Chibani C.M."/>
            <person name="Gutierrez Gutierrez D.A."/>
            <person name="Davydova E."/>
            <person name="Alghaithi H.S."/>
            <person name="Nair K.P."/>
            <person name="Dhamotharan K."/>
            <person name="Chandran L."/>
            <person name="G W."/>
            <person name="Daniel R."/>
        </authorList>
    </citation>
    <scope>NUCLEOTIDE SEQUENCE [LARGE SCALE GENOMIC DNA]</scope>
    <source>
        <strain evidence="4 5">W6</strain>
    </source>
</reference>
<dbReference type="Pfam" id="PF00440">
    <property type="entry name" value="TetR_N"/>
    <property type="match status" value="1"/>
</dbReference>
<proteinExistence type="predicted"/>
<dbReference type="OrthoDB" id="5366068at2"/>
<feature type="domain" description="HTH tetR-type" evidence="3">
    <location>
        <begin position="15"/>
        <end position="75"/>
    </location>
</feature>
<evidence type="ECO:0000256" key="1">
    <source>
        <dbReference type="ARBA" id="ARBA00023125"/>
    </source>
</evidence>
<dbReference type="SUPFAM" id="SSF46689">
    <property type="entry name" value="Homeodomain-like"/>
    <property type="match status" value="1"/>
</dbReference>
<dbReference type="PROSITE" id="PS50977">
    <property type="entry name" value="HTH_TETR_2"/>
    <property type="match status" value="1"/>
</dbReference>
<gene>
    <name evidence="4" type="primary">grdR</name>
    <name evidence="4" type="ORF">CLIT_13c00530</name>
</gene>
<protein>
    <submittedName>
        <fullName evidence="4">Putative transcriptional regulator</fullName>
    </submittedName>
</protein>
<evidence type="ECO:0000313" key="4">
    <source>
        <dbReference type="EMBL" id="KDR94731.1"/>
    </source>
</evidence>